<proteinExistence type="predicted"/>
<dbReference type="Proteomes" id="UP000245657">
    <property type="component" value="Unassembled WGS sequence"/>
</dbReference>
<evidence type="ECO:0000313" key="1">
    <source>
        <dbReference type="EMBL" id="PWR69728.1"/>
    </source>
</evidence>
<dbReference type="OrthoDB" id="106613at2157"/>
<dbReference type="GeneID" id="97547176"/>
<accession>A0A2V2MZJ1</accession>
<keyword evidence="2" id="KW-1185">Reference proteome</keyword>
<dbReference type="SUPFAM" id="SSF53807">
    <property type="entry name" value="Helical backbone' metal receptor"/>
    <property type="match status" value="1"/>
</dbReference>
<name>A0A2V2MZJ1_9EURY</name>
<dbReference type="Gene3D" id="3.40.50.1980">
    <property type="entry name" value="Nitrogenase molybdenum iron protein domain"/>
    <property type="match status" value="1"/>
</dbReference>
<dbReference type="Pfam" id="PF01297">
    <property type="entry name" value="ZnuA"/>
    <property type="match status" value="1"/>
</dbReference>
<dbReference type="GO" id="GO:0030001">
    <property type="term" value="P:metal ion transport"/>
    <property type="evidence" value="ECO:0007669"/>
    <property type="project" value="InterPro"/>
</dbReference>
<dbReference type="RefSeq" id="WP_109970209.1">
    <property type="nucleotide sequence ID" value="NZ_CP176093.1"/>
</dbReference>
<dbReference type="EMBL" id="QGMY01000019">
    <property type="protein sequence ID" value="PWR69728.1"/>
    <property type="molecule type" value="Genomic_DNA"/>
</dbReference>
<sequence>MKQFILVCTVLALLFGVPAVSALDVVATTSVLWDPVSQIGGNDVHVVYIADPTVCPHLQGDILPNLIQKHADDLKSPDLFLAHNSSMDTATMAAIEKFRDSNGYGKTKWTLLKPDTEWNTPESADALADTVLGWLKEADPKNVTTYSENAVKYKESISAAGNLTPEEKDVLSKKNAIVMAWQKTPVEKWLGVKVYDIFAPEFAYGGNKTPAKVVDSIQKNKDKIYALDLVSGGGKMYVIENMQSGEMAKGIEEALTDIAVNADRVTFTNFPKSVDGVNSIPDVLTYNKNLLLA</sequence>
<dbReference type="GO" id="GO:0046872">
    <property type="term" value="F:metal ion binding"/>
    <property type="evidence" value="ECO:0007669"/>
    <property type="project" value="InterPro"/>
</dbReference>
<evidence type="ECO:0000313" key="2">
    <source>
        <dbReference type="Proteomes" id="UP000245657"/>
    </source>
</evidence>
<dbReference type="InterPro" id="IPR006127">
    <property type="entry name" value="ZnuA-like"/>
</dbReference>
<organism evidence="1 2">
    <name type="scientific">Methanospirillum lacunae</name>
    <dbReference type="NCBI Taxonomy" id="668570"/>
    <lineage>
        <taxon>Archaea</taxon>
        <taxon>Methanobacteriati</taxon>
        <taxon>Methanobacteriota</taxon>
        <taxon>Stenosarchaea group</taxon>
        <taxon>Methanomicrobia</taxon>
        <taxon>Methanomicrobiales</taxon>
        <taxon>Methanospirillaceae</taxon>
        <taxon>Methanospirillum</taxon>
    </lineage>
</organism>
<protein>
    <submittedName>
        <fullName evidence="1">Metal ABC transporter substrate-binding protein</fullName>
    </submittedName>
</protein>
<comment type="caution">
    <text evidence="1">The sequence shown here is derived from an EMBL/GenBank/DDBJ whole genome shotgun (WGS) entry which is preliminary data.</text>
</comment>
<dbReference type="AlphaFoldDB" id="A0A2V2MZJ1"/>
<gene>
    <name evidence="1" type="ORF">DK846_17055</name>
</gene>
<reference evidence="1 2" key="1">
    <citation type="submission" date="2018-05" db="EMBL/GenBank/DDBJ databases">
        <title>Draft genome of Methanospirillum lacunae Ki8-1.</title>
        <authorList>
            <person name="Dueholm M.S."/>
            <person name="Nielsen P.H."/>
            <person name="Bakmann L.F."/>
            <person name="Otzen D.E."/>
        </authorList>
    </citation>
    <scope>NUCLEOTIDE SEQUENCE [LARGE SCALE GENOMIC DNA]</scope>
    <source>
        <strain evidence="1 2">Ki8-1</strain>
    </source>
</reference>